<dbReference type="EMBL" id="CVQI01031552">
    <property type="protein sequence ID" value="CRK38539.1"/>
    <property type="molecule type" value="Genomic_DNA"/>
</dbReference>
<feature type="compositionally biased region" description="Basic and acidic residues" evidence="4">
    <location>
        <begin position="195"/>
        <end position="207"/>
    </location>
</feature>
<dbReference type="InterPro" id="IPR021765">
    <property type="entry name" value="UstYa-like"/>
</dbReference>
<evidence type="ECO:0000313" key="7">
    <source>
        <dbReference type="Proteomes" id="UP000044602"/>
    </source>
</evidence>
<dbReference type="Pfam" id="PF11807">
    <property type="entry name" value="UstYa"/>
    <property type="match status" value="1"/>
</dbReference>
<evidence type="ECO:0000256" key="4">
    <source>
        <dbReference type="SAM" id="MobiDB-lite"/>
    </source>
</evidence>
<evidence type="ECO:0000256" key="1">
    <source>
        <dbReference type="ARBA" id="ARBA00004685"/>
    </source>
</evidence>
<evidence type="ECO:0000313" key="6">
    <source>
        <dbReference type="EMBL" id="CRK38539.1"/>
    </source>
</evidence>
<comment type="similarity">
    <text evidence="3">Belongs to the ustYa family.</text>
</comment>
<dbReference type="AlphaFoldDB" id="A0A0G4MWL5"/>
<dbReference type="Proteomes" id="UP000045706">
    <property type="component" value="Unassembled WGS sequence"/>
</dbReference>
<accession>A0A0G4MWL5</accession>
<reference evidence="7 8" key="1">
    <citation type="submission" date="2015-05" db="EMBL/GenBank/DDBJ databases">
        <authorList>
            <person name="Fogelqvist Johan"/>
        </authorList>
    </citation>
    <scope>NUCLEOTIDE SEQUENCE [LARGE SCALE GENOMIC DNA]</scope>
    <source>
        <strain evidence="5">VL1</strain>
        <strain evidence="6">VL2</strain>
    </source>
</reference>
<dbReference type="GO" id="GO:0043386">
    <property type="term" value="P:mycotoxin biosynthetic process"/>
    <property type="evidence" value="ECO:0007669"/>
    <property type="project" value="InterPro"/>
</dbReference>
<dbReference type="PANTHER" id="PTHR33365:SF11">
    <property type="entry name" value="TAT PATHWAY SIGNAL SEQUENCE"/>
    <property type="match status" value="1"/>
</dbReference>
<organism evidence="6 8">
    <name type="scientific">Verticillium longisporum</name>
    <name type="common">Verticillium dahliae var. longisporum</name>
    <dbReference type="NCBI Taxonomy" id="100787"/>
    <lineage>
        <taxon>Eukaryota</taxon>
        <taxon>Fungi</taxon>
        <taxon>Dikarya</taxon>
        <taxon>Ascomycota</taxon>
        <taxon>Pezizomycotina</taxon>
        <taxon>Sordariomycetes</taxon>
        <taxon>Hypocreomycetidae</taxon>
        <taxon>Glomerellales</taxon>
        <taxon>Plectosphaerellaceae</taxon>
        <taxon>Verticillium</taxon>
    </lineage>
</organism>
<sequence>MQRDTSPYQDDDFREVQFHAEPKTALLHSGESRPWDDDVEHQKSQTSSVFRFLSRWRWILDTSLLIIILLLVLDRQTQQQEPSNRMSQNGDITGFIPDQVSQQLTTFSPSETYIPTNLSNFLSNETQDAWLDLVPRGLGYLDTTPAKDLNNLPTPLSEYAPKRVFTTSVTHQLHCLHTIVKEFASLQPGAASGRRRAEDEHDQHDREADDPEDGGFHLQHCFEYLRQSILCCGDVALEGTQTTFPPGFEGSDGWDAKHVCRDYEQVRTFLDAKRADDELWI</sequence>
<dbReference type="EMBL" id="CVQH01019557">
    <property type="protein sequence ID" value="CRK25799.1"/>
    <property type="molecule type" value="Genomic_DNA"/>
</dbReference>
<evidence type="ECO:0000256" key="3">
    <source>
        <dbReference type="ARBA" id="ARBA00035112"/>
    </source>
</evidence>
<name>A0A0G4MWL5_VERLO</name>
<dbReference type="PANTHER" id="PTHR33365">
    <property type="entry name" value="YALI0B05434P"/>
    <property type="match status" value="1"/>
</dbReference>
<evidence type="ECO:0000256" key="2">
    <source>
        <dbReference type="ARBA" id="ARBA00023002"/>
    </source>
</evidence>
<gene>
    <name evidence="5" type="ORF">BN1708_014319</name>
    <name evidence="6" type="ORF">BN1723_015344</name>
</gene>
<protein>
    <recommendedName>
        <fullName evidence="9">Oxidase ustYa</fullName>
    </recommendedName>
</protein>
<feature type="region of interest" description="Disordered" evidence="4">
    <location>
        <begin position="190"/>
        <end position="212"/>
    </location>
</feature>
<proteinExistence type="inferred from homology"/>
<evidence type="ECO:0000313" key="8">
    <source>
        <dbReference type="Proteomes" id="UP000045706"/>
    </source>
</evidence>
<dbReference type="STRING" id="100787.A0A0G4MWL5"/>
<evidence type="ECO:0000313" key="5">
    <source>
        <dbReference type="EMBL" id="CRK25799.1"/>
    </source>
</evidence>
<keyword evidence="7" id="KW-1185">Reference proteome</keyword>
<comment type="pathway">
    <text evidence="1">Mycotoxin biosynthesis.</text>
</comment>
<keyword evidence="2" id="KW-0560">Oxidoreductase</keyword>
<evidence type="ECO:0008006" key="9">
    <source>
        <dbReference type="Google" id="ProtNLM"/>
    </source>
</evidence>
<dbReference type="GO" id="GO:0016491">
    <property type="term" value="F:oxidoreductase activity"/>
    <property type="evidence" value="ECO:0007669"/>
    <property type="project" value="UniProtKB-KW"/>
</dbReference>
<dbReference type="Proteomes" id="UP000044602">
    <property type="component" value="Unassembled WGS sequence"/>
</dbReference>